<dbReference type="Pfam" id="PF00440">
    <property type="entry name" value="TetR_N"/>
    <property type="match status" value="1"/>
</dbReference>
<dbReference type="InterPro" id="IPR050624">
    <property type="entry name" value="HTH-type_Tx_Regulator"/>
</dbReference>
<feature type="DNA-binding region" description="H-T-H motif" evidence="2">
    <location>
        <begin position="26"/>
        <end position="45"/>
    </location>
</feature>
<dbReference type="SUPFAM" id="SSF46689">
    <property type="entry name" value="Homeodomain-like"/>
    <property type="match status" value="1"/>
</dbReference>
<dbReference type="Proteomes" id="UP000612899">
    <property type="component" value="Unassembled WGS sequence"/>
</dbReference>
<protein>
    <submittedName>
        <fullName evidence="4">TetR family transcriptional regulator</fullName>
    </submittedName>
</protein>
<accession>A0A8J3QKD8</accession>
<sequence length="183" mass="20850">MADDTRSRIQAVALELFTEKGYDSTSLREIAEALGVTKAALYYHFKSKEEIVESLTGDHVARMEDLLSWAEEQPSTPEFRREFLTRYADSLNVSQHFKIMKFFQQNQPAVKNMPNAAKWRESLGRMITILIGPTADPVERMRVGLAVFGLHVSWMLLPENEFSEQERRNAAIAVAEGLIDQKS</sequence>
<proteinExistence type="predicted"/>
<dbReference type="PROSITE" id="PS50977">
    <property type="entry name" value="HTH_TETR_2"/>
    <property type="match status" value="1"/>
</dbReference>
<evidence type="ECO:0000313" key="4">
    <source>
        <dbReference type="EMBL" id="GIH11242.1"/>
    </source>
</evidence>
<dbReference type="EMBL" id="BONY01000124">
    <property type="protein sequence ID" value="GIH11242.1"/>
    <property type="molecule type" value="Genomic_DNA"/>
</dbReference>
<organism evidence="4 5">
    <name type="scientific">Rhizocola hellebori</name>
    <dbReference type="NCBI Taxonomy" id="1392758"/>
    <lineage>
        <taxon>Bacteria</taxon>
        <taxon>Bacillati</taxon>
        <taxon>Actinomycetota</taxon>
        <taxon>Actinomycetes</taxon>
        <taxon>Micromonosporales</taxon>
        <taxon>Micromonosporaceae</taxon>
        <taxon>Rhizocola</taxon>
    </lineage>
</organism>
<dbReference type="InterPro" id="IPR023772">
    <property type="entry name" value="DNA-bd_HTH_TetR-type_CS"/>
</dbReference>
<dbReference type="GO" id="GO:0003677">
    <property type="term" value="F:DNA binding"/>
    <property type="evidence" value="ECO:0007669"/>
    <property type="project" value="UniProtKB-UniRule"/>
</dbReference>
<evidence type="ECO:0000259" key="3">
    <source>
        <dbReference type="PROSITE" id="PS50977"/>
    </source>
</evidence>
<evidence type="ECO:0000313" key="5">
    <source>
        <dbReference type="Proteomes" id="UP000612899"/>
    </source>
</evidence>
<dbReference type="Gene3D" id="1.10.357.10">
    <property type="entry name" value="Tetracycline Repressor, domain 2"/>
    <property type="match status" value="1"/>
</dbReference>
<dbReference type="RefSeq" id="WP_203914960.1">
    <property type="nucleotide sequence ID" value="NZ_BONY01000124.1"/>
</dbReference>
<dbReference type="AlphaFoldDB" id="A0A8J3QKD8"/>
<dbReference type="PANTHER" id="PTHR43479:SF11">
    <property type="entry name" value="ACREF_ENVCD OPERON REPRESSOR-RELATED"/>
    <property type="match status" value="1"/>
</dbReference>
<dbReference type="CDD" id="cd00090">
    <property type="entry name" value="HTH_ARSR"/>
    <property type="match status" value="1"/>
</dbReference>
<dbReference type="InterPro" id="IPR009057">
    <property type="entry name" value="Homeodomain-like_sf"/>
</dbReference>
<evidence type="ECO:0000256" key="2">
    <source>
        <dbReference type="PROSITE-ProRule" id="PRU00335"/>
    </source>
</evidence>
<dbReference type="InterPro" id="IPR011991">
    <property type="entry name" value="ArsR-like_HTH"/>
</dbReference>
<keyword evidence="1 2" id="KW-0238">DNA-binding</keyword>
<gene>
    <name evidence="4" type="ORF">Rhe02_93090</name>
</gene>
<feature type="domain" description="HTH tetR-type" evidence="3">
    <location>
        <begin position="3"/>
        <end position="63"/>
    </location>
</feature>
<dbReference type="PROSITE" id="PS01081">
    <property type="entry name" value="HTH_TETR_1"/>
    <property type="match status" value="1"/>
</dbReference>
<dbReference type="PRINTS" id="PR00455">
    <property type="entry name" value="HTHTETR"/>
</dbReference>
<reference evidence="4" key="1">
    <citation type="submission" date="2021-01" db="EMBL/GenBank/DDBJ databases">
        <title>Whole genome shotgun sequence of Rhizocola hellebori NBRC 109834.</title>
        <authorList>
            <person name="Komaki H."/>
            <person name="Tamura T."/>
        </authorList>
    </citation>
    <scope>NUCLEOTIDE SEQUENCE</scope>
    <source>
        <strain evidence="4">NBRC 109834</strain>
    </source>
</reference>
<keyword evidence="5" id="KW-1185">Reference proteome</keyword>
<dbReference type="PANTHER" id="PTHR43479">
    <property type="entry name" value="ACREF/ENVCD OPERON REPRESSOR-RELATED"/>
    <property type="match status" value="1"/>
</dbReference>
<comment type="caution">
    <text evidence="4">The sequence shown here is derived from an EMBL/GenBank/DDBJ whole genome shotgun (WGS) entry which is preliminary data.</text>
</comment>
<dbReference type="InterPro" id="IPR001647">
    <property type="entry name" value="HTH_TetR"/>
</dbReference>
<evidence type="ECO:0000256" key="1">
    <source>
        <dbReference type="ARBA" id="ARBA00023125"/>
    </source>
</evidence>
<name>A0A8J3QKD8_9ACTN</name>